<proteinExistence type="predicted"/>
<dbReference type="InterPro" id="IPR002871">
    <property type="entry name" value="NIF_FeS_clus_asmbl_NifU_N"/>
</dbReference>
<evidence type="ECO:0000313" key="2">
    <source>
        <dbReference type="Proteomes" id="UP000887574"/>
    </source>
</evidence>
<organism evidence="2 3">
    <name type="scientific">Ditylenchus dipsaci</name>
    <dbReference type="NCBI Taxonomy" id="166011"/>
    <lineage>
        <taxon>Eukaryota</taxon>
        <taxon>Metazoa</taxon>
        <taxon>Ecdysozoa</taxon>
        <taxon>Nematoda</taxon>
        <taxon>Chromadorea</taxon>
        <taxon>Rhabditida</taxon>
        <taxon>Tylenchina</taxon>
        <taxon>Tylenchomorpha</taxon>
        <taxon>Sphaerularioidea</taxon>
        <taxon>Anguinidae</taxon>
        <taxon>Anguininae</taxon>
        <taxon>Ditylenchus</taxon>
    </lineage>
</organism>
<dbReference type="Pfam" id="PF01592">
    <property type="entry name" value="NifU_N"/>
    <property type="match status" value="1"/>
</dbReference>
<dbReference type="GO" id="GO:0016226">
    <property type="term" value="P:iron-sulfur cluster assembly"/>
    <property type="evidence" value="ECO:0007669"/>
    <property type="project" value="InterPro"/>
</dbReference>
<sequence>MKTDSKRLIDALLLGQKSGSIIPCSQHQEMVLDHYNKPKNMGSMDEEDEDVGTAIVSAPVCGDMLKLQIRVDEVGHITDTCFQTMGCCATTASGSIATEWIKGESIDFAHHIDDKKIAKALSLPTTEIHASILTQDAIESAIENYERKHT</sequence>
<dbReference type="PANTHER" id="PTHR10093">
    <property type="entry name" value="IRON-SULFUR CLUSTER ASSEMBLY ENZYME NIFU HOMOLOG"/>
    <property type="match status" value="1"/>
</dbReference>
<dbReference type="Proteomes" id="UP000887574">
    <property type="component" value="Unplaced"/>
</dbReference>
<protein>
    <submittedName>
        <fullName evidence="3">NIF system FeS cluster assembly NifU N-terminal domain-containing protein</fullName>
    </submittedName>
</protein>
<keyword evidence="2" id="KW-1185">Reference proteome</keyword>
<reference evidence="3" key="1">
    <citation type="submission" date="2022-11" db="UniProtKB">
        <authorList>
            <consortium name="WormBaseParasite"/>
        </authorList>
    </citation>
    <scope>IDENTIFICATION</scope>
</reference>
<dbReference type="GO" id="GO:0051536">
    <property type="term" value="F:iron-sulfur cluster binding"/>
    <property type="evidence" value="ECO:0007669"/>
    <property type="project" value="InterPro"/>
</dbReference>
<evidence type="ECO:0000313" key="3">
    <source>
        <dbReference type="WBParaSite" id="jg15956"/>
    </source>
</evidence>
<feature type="domain" description="NIF system FeS cluster assembly NifU N-terminal" evidence="1">
    <location>
        <begin position="27"/>
        <end position="149"/>
    </location>
</feature>
<dbReference type="WBParaSite" id="jg15956">
    <property type="protein sequence ID" value="jg15956"/>
    <property type="gene ID" value="jg15956"/>
</dbReference>
<dbReference type="AlphaFoldDB" id="A0A915D6N0"/>
<dbReference type="Gene3D" id="3.90.1010.10">
    <property type="match status" value="1"/>
</dbReference>
<name>A0A915D6N0_9BILA</name>
<dbReference type="GO" id="GO:0005506">
    <property type="term" value="F:iron ion binding"/>
    <property type="evidence" value="ECO:0007669"/>
    <property type="project" value="InterPro"/>
</dbReference>
<accession>A0A915D6N0</accession>
<evidence type="ECO:0000259" key="1">
    <source>
        <dbReference type="Pfam" id="PF01592"/>
    </source>
</evidence>
<dbReference type="SUPFAM" id="SSF82649">
    <property type="entry name" value="SufE/NifU"/>
    <property type="match status" value="1"/>
</dbReference>